<keyword evidence="2" id="KW-1185">Reference proteome</keyword>
<sequence length="139" mass="16072">MQEKLSGWKTKFLNIEGRKTLSKVCLNNLPTHTVQFTKPPRRIINKIDQIQRNFIWGSTSDHHTWGTGAQRTDIKNLALLPKLAWRAFKQPSSLWASTLLNKYTKNGKLESNHGDVKPHSSRQWKHLMIGWNVCQKGID</sequence>
<protein>
    <submittedName>
        <fullName evidence="1">Uncharacterized protein</fullName>
    </submittedName>
</protein>
<dbReference type="OrthoDB" id="1306348at2759"/>
<comment type="caution">
    <text evidence="1">The sequence shown here is derived from an EMBL/GenBank/DDBJ whole genome shotgun (WGS) entry which is preliminary data.</text>
</comment>
<proteinExistence type="predicted"/>
<organism evidence="1 2">
    <name type="scientific">Solanum commersonii</name>
    <name type="common">Commerson's wild potato</name>
    <name type="synonym">Commerson's nightshade</name>
    <dbReference type="NCBI Taxonomy" id="4109"/>
    <lineage>
        <taxon>Eukaryota</taxon>
        <taxon>Viridiplantae</taxon>
        <taxon>Streptophyta</taxon>
        <taxon>Embryophyta</taxon>
        <taxon>Tracheophyta</taxon>
        <taxon>Spermatophyta</taxon>
        <taxon>Magnoliopsida</taxon>
        <taxon>eudicotyledons</taxon>
        <taxon>Gunneridae</taxon>
        <taxon>Pentapetalae</taxon>
        <taxon>asterids</taxon>
        <taxon>lamiids</taxon>
        <taxon>Solanales</taxon>
        <taxon>Solanaceae</taxon>
        <taxon>Solanoideae</taxon>
        <taxon>Solaneae</taxon>
        <taxon>Solanum</taxon>
    </lineage>
</organism>
<evidence type="ECO:0000313" key="2">
    <source>
        <dbReference type="Proteomes" id="UP000824120"/>
    </source>
</evidence>
<dbReference type="Proteomes" id="UP000824120">
    <property type="component" value="Chromosome 1"/>
</dbReference>
<dbReference type="AlphaFoldDB" id="A0A9J6B7L0"/>
<accession>A0A9J6B7L0</accession>
<name>A0A9J6B7L0_SOLCO</name>
<gene>
    <name evidence="1" type="ORF">H5410_004522</name>
</gene>
<evidence type="ECO:0000313" key="1">
    <source>
        <dbReference type="EMBL" id="KAG5632805.1"/>
    </source>
</evidence>
<dbReference type="PANTHER" id="PTHR33116:SF78">
    <property type="entry name" value="OS12G0587133 PROTEIN"/>
    <property type="match status" value="1"/>
</dbReference>
<dbReference type="PANTHER" id="PTHR33116">
    <property type="entry name" value="REVERSE TRANSCRIPTASE ZINC-BINDING DOMAIN-CONTAINING PROTEIN-RELATED-RELATED"/>
    <property type="match status" value="1"/>
</dbReference>
<dbReference type="EMBL" id="JACXVP010000001">
    <property type="protein sequence ID" value="KAG5632805.1"/>
    <property type="molecule type" value="Genomic_DNA"/>
</dbReference>
<reference evidence="1 2" key="1">
    <citation type="submission" date="2020-09" db="EMBL/GenBank/DDBJ databases">
        <title>De no assembly of potato wild relative species, Solanum commersonii.</title>
        <authorList>
            <person name="Cho K."/>
        </authorList>
    </citation>
    <scope>NUCLEOTIDE SEQUENCE [LARGE SCALE GENOMIC DNA]</scope>
    <source>
        <strain evidence="1">LZ3.2</strain>
        <tissue evidence="1">Leaf</tissue>
    </source>
</reference>